<dbReference type="InterPro" id="IPR011576">
    <property type="entry name" value="Pyridox_Oxase_N"/>
</dbReference>
<dbReference type="AlphaFoldDB" id="A0A1G6EQL3"/>
<name>A0A1G6EQL3_9HYPH</name>
<dbReference type="InterPro" id="IPR029016">
    <property type="entry name" value="GAF-like_dom_sf"/>
</dbReference>
<feature type="domain" description="GAF" evidence="1">
    <location>
        <begin position="161"/>
        <end position="322"/>
    </location>
</feature>
<dbReference type="InterPro" id="IPR012349">
    <property type="entry name" value="Split_barrel_FMN-bd"/>
</dbReference>
<gene>
    <name evidence="2" type="ORF">SAMN02982931_04811</name>
</gene>
<dbReference type="STRING" id="665467.SAMN02982931_04811"/>
<dbReference type="PANTHER" id="PTHR40660">
    <property type="entry name" value="5'-PHOSPHATE OXIDASE PUTATIVE DOMAIN-CONTAINING PROTEIN-RELATED"/>
    <property type="match status" value="1"/>
</dbReference>
<dbReference type="InterPro" id="IPR003018">
    <property type="entry name" value="GAF"/>
</dbReference>
<dbReference type="OrthoDB" id="329702at2"/>
<dbReference type="SMART" id="SM00065">
    <property type="entry name" value="GAF"/>
    <property type="match status" value="1"/>
</dbReference>
<dbReference type="SUPFAM" id="SSF55781">
    <property type="entry name" value="GAF domain-like"/>
    <property type="match status" value="1"/>
</dbReference>
<dbReference type="PANTHER" id="PTHR40660:SF1">
    <property type="entry name" value="5'-PHOSPHATE OXIDASE PUTATIVE DOMAIN-CONTAINING PROTEIN-RELATED"/>
    <property type="match status" value="1"/>
</dbReference>
<keyword evidence="3" id="KW-1185">Reference proteome</keyword>
<proteinExistence type="predicted"/>
<dbReference type="Gene3D" id="2.30.110.10">
    <property type="entry name" value="Electron Transport, Fmn-binding Protein, Chain A"/>
    <property type="match status" value="1"/>
</dbReference>
<organism evidence="2 3">
    <name type="scientific">Bauldia litoralis</name>
    <dbReference type="NCBI Taxonomy" id="665467"/>
    <lineage>
        <taxon>Bacteria</taxon>
        <taxon>Pseudomonadati</taxon>
        <taxon>Pseudomonadota</taxon>
        <taxon>Alphaproteobacteria</taxon>
        <taxon>Hyphomicrobiales</taxon>
        <taxon>Kaistiaceae</taxon>
        <taxon>Bauldia</taxon>
    </lineage>
</organism>
<protein>
    <submittedName>
        <fullName evidence="2">Pyridoxamine 5'-phosphate oxidase</fullName>
    </submittedName>
</protein>
<dbReference type="EMBL" id="FMXQ01000025">
    <property type="protein sequence ID" value="SDB59572.1"/>
    <property type="molecule type" value="Genomic_DNA"/>
</dbReference>
<evidence type="ECO:0000313" key="3">
    <source>
        <dbReference type="Proteomes" id="UP000199071"/>
    </source>
</evidence>
<dbReference type="Proteomes" id="UP000199071">
    <property type="component" value="Unassembled WGS sequence"/>
</dbReference>
<evidence type="ECO:0000313" key="2">
    <source>
        <dbReference type="EMBL" id="SDB59572.1"/>
    </source>
</evidence>
<dbReference type="SUPFAM" id="SSF50475">
    <property type="entry name" value="FMN-binding split barrel"/>
    <property type="match status" value="1"/>
</dbReference>
<sequence>MTKLALDAIRDCFEGVVPAVLATCDADGVPNVSIISQVHYVDHERVALTYQFFNKTRRNLVATRAATVSVYDPVGLVDFRLDLDYEETQTDGPVFESMKAKLAGIASHTGMQGIFHLRGADICRVRSVVRMPAPAELMSPPSRNLLSAVRRAFVELAAARDLGDLFDRTLDCIRNHFGIEHMMILMLDEVAGRLFIVASDGYDRSGIGSELALGDGVVGVAARERVPIRIGHMTSEYSYGTAIRDQARDQGLTTLDATEIPYPGLDAPESQIALPILSQGRTLGVLFAESVAPMRFRYDDEDALALVADRLGELATFVQGEMTPSTDNVLPRSAALKSPVAVRHYQADDSVFLNHDYLIKGVAGAIFWKVVRERVRSGRVEFSNRELRLDPALRLPEHAENLEARLVLLQRRLRERSSAIQIEKCGRGRFRLVVLGSVSLEEIDRSGVQSLANF</sequence>
<dbReference type="Gene3D" id="3.30.450.40">
    <property type="match status" value="1"/>
</dbReference>
<dbReference type="RefSeq" id="WP_090881433.1">
    <property type="nucleotide sequence ID" value="NZ_FMXQ01000025.1"/>
</dbReference>
<evidence type="ECO:0000259" key="1">
    <source>
        <dbReference type="SMART" id="SM00065"/>
    </source>
</evidence>
<accession>A0A1G6EQL3</accession>
<dbReference type="Pfam" id="PF01243">
    <property type="entry name" value="PNPOx_N"/>
    <property type="match status" value="1"/>
</dbReference>
<reference evidence="2 3" key="1">
    <citation type="submission" date="2016-10" db="EMBL/GenBank/DDBJ databases">
        <authorList>
            <person name="de Groot N.N."/>
        </authorList>
    </citation>
    <scope>NUCLEOTIDE SEQUENCE [LARGE SCALE GENOMIC DNA]</scope>
    <source>
        <strain evidence="2 3">ATCC 35022</strain>
    </source>
</reference>
<dbReference type="Pfam" id="PF13185">
    <property type="entry name" value="GAF_2"/>
    <property type="match status" value="1"/>
</dbReference>